<dbReference type="EMBL" id="ASPP01013979">
    <property type="protein sequence ID" value="ETO19142.1"/>
    <property type="molecule type" value="Genomic_DNA"/>
</dbReference>
<reference evidence="1 2" key="1">
    <citation type="journal article" date="2013" name="Curr. Biol.">
        <title>The Genome of the Foraminiferan Reticulomyxa filosa.</title>
        <authorList>
            <person name="Glockner G."/>
            <person name="Hulsmann N."/>
            <person name="Schleicher M."/>
            <person name="Noegel A.A."/>
            <person name="Eichinger L."/>
            <person name="Gallinger C."/>
            <person name="Pawlowski J."/>
            <person name="Sierra R."/>
            <person name="Euteneuer U."/>
            <person name="Pillet L."/>
            <person name="Moustafa A."/>
            <person name="Platzer M."/>
            <person name="Groth M."/>
            <person name="Szafranski K."/>
            <person name="Schliwa M."/>
        </authorList>
    </citation>
    <scope>NUCLEOTIDE SEQUENCE [LARGE SCALE GENOMIC DNA]</scope>
</reference>
<accession>X6N1D5</accession>
<evidence type="ECO:0000313" key="1">
    <source>
        <dbReference type="EMBL" id="ETO19142.1"/>
    </source>
</evidence>
<comment type="caution">
    <text evidence="1">The sequence shown here is derived from an EMBL/GenBank/DDBJ whole genome shotgun (WGS) entry which is preliminary data.</text>
</comment>
<dbReference type="AlphaFoldDB" id="X6N1D5"/>
<evidence type="ECO:0000313" key="2">
    <source>
        <dbReference type="Proteomes" id="UP000023152"/>
    </source>
</evidence>
<sequence>MAISKYSGDEIGCIFVDKQKAKMTMLEVKQDEMKLVYHYNLFSSGDYNIFLIDNVIIAYNQQSEVNTGYKLQQQHNNINQFINRPKKESNKKY</sequence>
<name>X6N1D5_RETFI</name>
<organism evidence="1 2">
    <name type="scientific">Reticulomyxa filosa</name>
    <dbReference type="NCBI Taxonomy" id="46433"/>
    <lineage>
        <taxon>Eukaryota</taxon>
        <taxon>Sar</taxon>
        <taxon>Rhizaria</taxon>
        <taxon>Retaria</taxon>
        <taxon>Foraminifera</taxon>
        <taxon>Monothalamids</taxon>
        <taxon>Reticulomyxidae</taxon>
        <taxon>Reticulomyxa</taxon>
    </lineage>
</organism>
<proteinExistence type="predicted"/>
<protein>
    <submittedName>
        <fullName evidence="1">Uncharacterized protein</fullName>
    </submittedName>
</protein>
<keyword evidence="2" id="KW-1185">Reference proteome</keyword>
<gene>
    <name evidence="1" type="ORF">RFI_18095</name>
</gene>
<dbReference type="Proteomes" id="UP000023152">
    <property type="component" value="Unassembled WGS sequence"/>
</dbReference>